<evidence type="ECO:0000256" key="4">
    <source>
        <dbReference type="ARBA" id="ARBA00023002"/>
    </source>
</evidence>
<evidence type="ECO:0000313" key="10">
    <source>
        <dbReference type="Proteomes" id="UP000238196"/>
    </source>
</evidence>
<dbReference type="Gene3D" id="3.30.413.10">
    <property type="entry name" value="Sulfite Reductase Hemoprotein, domain 1"/>
    <property type="match status" value="2"/>
</dbReference>
<dbReference type="InterPro" id="IPR006067">
    <property type="entry name" value="NO2/SO3_Rdtase_4Fe4S_dom"/>
</dbReference>
<evidence type="ECO:0000256" key="3">
    <source>
        <dbReference type="ARBA" id="ARBA00022723"/>
    </source>
</evidence>
<dbReference type="Pfam" id="PF03460">
    <property type="entry name" value="NIR_SIR_ferr"/>
    <property type="match status" value="2"/>
</dbReference>
<organism evidence="9 10">
    <name type="scientific">Proteobacteria bacterium 228</name>
    <dbReference type="NCBI Taxonomy" id="2083153"/>
    <lineage>
        <taxon>Bacteria</taxon>
        <taxon>Pseudomonadati</taxon>
        <taxon>Pseudomonadota</taxon>
    </lineage>
</organism>
<dbReference type="GO" id="GO:0046872">
    <property type="term" value="F:metal ion binding"/>
    <property type="evidence" value="ECO:0007669"/>
    <property type="project" value="UniProtKB-KW"/>
</dbReference>
<name>A0A2S5KN59_9PROT</name>
<dbReference type="GO" id="GO:0020037">
    <property type="term" value="F:heme binding"/>
    <property type="evidence" value="ECO:0007669"/>
    <property type="project" value="InterPro"/>
</dbReference>
<dbReference type="GO" id="GO:0016491">
    <property type="term" value="F:oxidoreductase activity"/>
    <property type="evidence" value="ECO:0007669"/>
    <property type="project" value="UniProtKB-KW"/>
</dbReference>
<gene>
    <name evidence="9" type="ORF">C4K68_17445</name>
</gene>
<dbReference type="InterPro" id="IPR036136">
    <property type="entry name" value="Nit/Sulf_reduc_fer-like_dom_sf"/>
</dbReference>
<dbReference type="SUPFAM" id="SSF56014">
    <property type="entry name" value="Nitrite and sulphite reductase 4Fe-4S domain-like"/>
    <property type="match status" value="2"/>
</dbReference>
<dbReference type="AlphaFoldDB" id="A0A2S5KN59"/>
<evidence type="ECO:0000256" key="2">
    <source>
        <dbReference type="ARBA" id="ARBA00022617"/>
    </source>
</evidence>
<keyword evidence="4" id="KW-0560">Oxidoreductase</keyword>
<comment type="caution">
    <text evidence="9">The sequence shown here is derived from an EMBL/GenBank/DDBJ whole genome shotgun (WGS) entry which is preliminary data.</text>
</comment>
<dbReference type="InterPro" id="IPR006066">
    <property type="entry name" value="NO2/SO3_Rdtase_FeS/sirohaem_BS"/>
</dbReference>
<dbReference type="EMBL" id="PRLP01000058">
    <property type="protein sequence ID" value="PPC75959.1"/>
    <property type="molecule type" value="Genomic_DNA"/>
</dbReference>
<evidence type="ECO:0000256" key="1">
    <source>
        <dbReference type="ARBA" id="ARBA00022485"/>
    </source>
</evidence>
<feature type="domain" description="Nitrite/sulphite reductase 4Fe-4S" evidence="7">
    <location>
        <begin position="409"/>
        <end position="548"/>
    </location>
</feature>
<dbReference type="InterPro" id="IPR005117">
    <property type="entry name" value="NiRdtase/SiRdtase_haem-b_fer"/>
</dbReference>
<dbReference type="OrthoDB" id="3189055at2"/>
<dbReference type="Proteomes" id="UP000238196">
    <property type="component" value="Unassembled WGS sequence"/>
</dbReference>
<feature type="domain" description="Nitrite/sulphite reductase 4Fe-4S" evidence="7">
    <location>
        <begin position="119"/>
        <end position="273"/>
    </location>
</feature>
<dbReference type="PRINTS" id="PR00397">
    <property type="entry name" value="SIROHAEM"/>
</dbReference>
<dbReference type="InterPro" id="IPR051329">
    <property type="entry name" value="NIR_SIR_4Fe-4S"/>
</dbReference>
<protein>
    <submittedName>
        <fullName evidence="9">Sulfite reductase</fullName>
    </submittedName>
</protein>
<sequence length="553" mass="62279">MYVYNEYDQRLVDDRVAQFRDQTRRYLAGELPEDEFRVLRLMNGLYIQRFAPMLRVAIPYGLLSSDQLRKLAHIARTYDKGYGHFTTRQNIQFNWPTLESVPDILAELAEVQMHAIQTSGNCIRNTTSDQYAGVIAGEVEDPRPWCELIRQWSTLHPEFAYLPRKFKIAVTASERDRAATQVHDIGIHLTPNEAGEVGFRVYVGGGLGRTPFIGQVICPWLEKKHLLSYLESILRVYNLHGRRDNKYKARIKILVNAMGIDAFRDAVDAEWAHVKDGPMTLDEQEVVRLKAYFTEPAYNSAAAADAGLQALLSGNSDFRVWFERNTREHRVEGYRIVVLSLKPLLRAPGDATDAQMDAIADLADEYSFGELRVTHDQNLVLADVAEKDLLALWQKAIELDVARPNVGTVTDMICCPGFDFCSLANAQTIPVAEAINKRVELLDFVHDLGEISLNMSGCMNACGHHHVGNIGILGVDKKGEQWYQITIGGSAAEDASLGKVIGKAVHQDEVPETVARLLEVYVEQREGEDESFLDTVRRVGVDPFKERVYAPHH</sequence>
<evidence type="ECO:0000313" key="9">
    <source>
        <dbReference type="EMBL" id="PPC75959.1"/>
    </source>
</evidence>
<evidence type="ECO:0000256" key="6">
    <source>
        <dbReference type="ARBA" id="ARBA00023014"/>
    </source>
</evidence>
<evidence type="ECO:0000259" key="8">
    <source>
        <dbReference type="Pfam" id="PF03460"/>
    </source>
</evidence>
<dbReference type="Pfam" id="PF01077">
    <property type="entry name" value="NIR_SIR"/>
    <property type="match status" value="2"/>
</dbReference>
<keyword evidence="1" id="KW-0004">4Fe-4S</keyword>
<keyword evidence="5" id="KW-0408">Iron</keyword>
<feature type="domain" description="Nitrite/Sulfite reductase ferredoxin-like" evidence="8">
    <location>
        <begin position="53"/>
        <end position="111"/>
    </location>
</feature>
<proteinExistence type="predicted"/>
<feature type="domain" description="Nitrite/Sulfite reductase ferredoxin-like" evidence="8">
    <location>
        <begin position="346"/>
        <end position="396"/>
    </location>
</feature>
<dbReference type="PANTHER" id="PTHR32439">
    <property type="entry name" value="FERREDOXIN--NITRITE REDUCTASE, CHLOROPLASTIC"/>
    <property type="match status" value="1"/>
</dbReference>
<evidence type="ECO:0000259" key="7">
    <source>
        <dbReference type="Pfam" id="PF01077"/>
    </source>
</evidence>
<accession>A0A2S5KN59</accession>
<dbReference type="PANTHER" id="PTHR32439:SF9">
    <property type="entry name" value="BLR3264 PROTEIN"/>
    <property type="match status" value="1"/>
</dbReference>
<dbReference type="GO" id="GO:0051539">
    <property type="term" value="F:4 iron, 4 sulfur cluster binding"/>
    <property type="evidence" value="ECO:0007669"/>
    <property type="project" value="UniProtKB-KW"/>
</dbReference>
<dbReference type="SUPFAM" id="SSF55124">
    <property type="entry name" value="Nitrite/Sulfite reductase N-terminal domain-like"/>
    <property type="match status" value="2"/>
</dbReference>
<evidence type="ECO:0000256" key="5">
    <source>
        <dbReference type="ARBA" id="ARBA00023004"/>
    </source>
</evidence>
<dbReference type="Gene3D" id="3.90.480.20">
    <property type="match status" value="2"/>
</dbReference>
<keyword evidence="2" id="KW-0349">Heme</keyword>
<keyword evidence="6" id="KW-0411">Iron-sulfur</keyword>
<dbReference type="InterPro" id="IPR045854">
    <property type="entry name" value="NO2/SO3_Rdtase_4Fe4S_sf"/>
</dbReference>
<keyword evidence="3" id="KW-0479">Metal-binding</keyword>
<reference evidence="9 10" key="1">
    <citation type="submission" date="2018-02" db="EMBL/GenBank/DDBJ databases">
        <title>novel marine gammaproteobacteria from coastal saline agro ecosystem.</title>
        <authorList>
            <person name="Krishnan R."/>
            <person name="Ramesh Kumar N."/>
        </authorList>
    </citation>
    <scope>NUCLEOTIDE SEQUENCE [LARGE SCALE GENOMIC DNA]</scope>
    <source>
        <strain evidence="9 10">228</strain>
    </source>
</reference>